<evidence type="ECO:0000313" key="5">
    <source>
        <dbReference type="Proteomes" id="UP000196240"/>
    </source>
</evidence>
<accession>A0A1R7Q961</accession>
<dbReference type="Proteomes" id="UP000196240">
    <property type="component" value="Unassembled WGS sequence"/>
</dbReference>
<name>A0A1R7Q961_ACIJO</name>
<protein>
    <submittedName>
        <fullName evidence="4">Putative NAD(P)H nitroreductase YfkO</fullName>
        <ecNumber evidence="4">1.-.-.-</ecNumber>
    </submittedName>
</protein>
<evidence type="ECO:0000256" key="2">
    <source>
        <dbReference type="ARBA" id="ARBA00023002"/>
    </source>
</evidence>
<dbReference type="InterPro" id="IPR029479">
    <property type="entry name" value="Nitroreductase"/>
</dbReference>
<comment type="similarity">
    <text evidence="1">Belongs to the nitroreductase family.</text>
</comment>
<dbReference type="EMBL" id="FUUY01000001">
    <property type="protein sequence ID" value="SJX20772.1"/>
    <property type="molecule type" value="Genomic_DNA"/>
</dbReference>
<dbReference type="GO" id="GO:0016491">
    <property type="term" value="F:oxidoreductase activity"/>
    <property type="evidence" value="ECO:0007669"/>
    <property type="project" value="UniProtKB-KW"/>
</dbReference>
<proteinExistence type="inferred from homology"/>
<keyword evidence="2 4" id="KW-0560">Oxidoreductase</keyword>
<dbReference type="AlphaFoldDB" id="A0A1R7Q961"/>
<dbReference type="Gene3D" id="3.40.109.10">
    <property type="entry name" value="NADH Oxidase"/>
    <property type="match status" value="1"/>
</dbReference>
<dbReference type="Pfam" id="PF00881">
    <property type="entry name" value="Nitroreductase"/>
    <property type="match status" value="1"/>
</dbReference>
<evidence type="ECO:0000313" key="4">
    <source>
        <dbReference type="EMBL" id="SJX20772.1"/>
    </source>
</evidence>
<reference evidence="4 5" key="1">
    <citation type="submission" date="2017-02" db="EMBL/GenBank/DDBJ databases">
        <authorList>
            <person name="Peterson S.W."/>
        </authorList>
    </citation>
    <scope>NUCLEOTIDE SEQUENCE [LARGE SCALE GENOMIC DNA]</scope>
    <source>
        <strain evidence="4">C6</strain>
    </source>
</reference>
<organism evidence="4 5">
    <name type="scientific">Acinetobacter johnsonii</name>
    <dbReference type="NCBI Taxonomy" id="40214"/>
    <lineage>
        <taxon>Bacteria</taxon>
        <taxon>Pseudomonadati</taxon>
        <taxon>Pseudomonadota</taxon>
        <taxon>Gammaproteobacteria</taxon>
        <taxon>Moraxellales</taxon>
        <taxon>Moraxellaceae</taxon>
        <taxon>Acinetobacter</taxon>
    </lineage>
</organism>
<feature type="domain" description="Nitroreductase" evidence="3">
    <location>
        <begin position="27"/>
        <end position="228"/>
    </location>
</feature>
<dbReference type="InterPro" id="IPR000415">
    <property type="entry name" value="Nitroreductase-like"/>
</dbReference>
<dbReference type="RefSeq" id="WP_087010816.1">
    <property type="nucleotide sequence ID" value="NZ_FUUY01000001.1"/>
</dbReference>
<evidence type="ECO:0000259" key="3">
    <source>
        <dbReference type="Pfam" id="PF00881"/>
    </source>
</evidence>
<dbReference type="PANTHER" id="PTHR43673">
    <property type="entry name" value="NAD(P)H NITROREDUCTASE YDGI-RELATED"/>
    <property type="match status" value="1"/>
</dbReference>
<dbReference type="EC" id="1.-.-.-" evidence="4"/>
<dbReference type="PANTHER" id="PTHR43673:SF10">
    <property type="entry name" value="NADH DEHYDROGENASE_NAD(P)H NITROREDUCTASE XCC3605-RELATED"/>
    <property type="match status" value="1"/>
</dbReference>
<gene>
    <name evidence="4" type="primary">yfkO</name>
    <name evidence="4" type="ORF">ACNJC6_00369</name>
</gene>
<dbReference type="SUPFAM" id="SSF55469">
    <property type="entry name" value="FMN-dependent nitroreductase-like"/>
    <property type="match status" value="1"/>
</dbReference>
<sequence>MSSTTEKKRYFEPAPLDIDVENFKKVIQSRRSVRKFTKKEIPTEVLDDCLDLALLAPNSSNLQPWTFYVVQNPTKKKQLVKACLNQLAAKTASELIVCVARTDRNDEMAKRNITEFPFPEAPTAVQKYYKFIPYNYKTGYLNALGNFKKVAFKIARSLDKQLPVTAFNQADAKLWASKTTALACENLVLALRAYGFDSCMMEGFDEPLVRKLLNLNDQQYPVMVIGAGERAEDGVFFPQYRFDRELFIQKV</sequence>
<evidence type="ECO:0000256" key="1">
    <source>
        <dbReference type="ARBA" id="ARBA00007118"/>
    </source>
</evidence>